<dbReference type="PROSITE" id="PS51126">
    <property type="entry name" value="DILUTE"/>
    <property type="match status" value="1"/>
</dbReference>
<dbReference type="PANTHER" id="PTHR16027">
    <property type="entry name" value="DILUTE DOMAIN-CONTAINING PROTEIN YPR089W"/>
    <property type="match status" value="1"/>
</dbReference>
<dbReference type="EMBL" id="QEAP01001290">
    <property type="protein sequence ID" value="TPX47801.1"/>
    <property type="molecule type" value="Genomic_DNA"/>
</dbReference>
<gene>
    <name evidence="3" type="ORF">CcCBS67573_g10234</name>
    <name evidence="2" type="ORF">CcCBS67573_g10333</name>
</gene>
<feature type="domain" description="Dilute" evidence="1">
    <location>
        <begin position="1"/>
        <end position="204"/>
    </location>
</feature>
<dbReference type="SMART" id="SM01132">
    <property type="entry name" value="DIL"/>
    <property type="match status" value="1"/>
</dbReference>
<accession>A0A507D8P5</accession>
<dbReference type="OrthoDB" id="6108017at2759"/>
<evidence type="ECO:0000259" key="1">
    <source>
        <dbReference type="PROSITE" id="PS51126"/>
    </source>
</evidence>
<dbReference type="EMBL" id="QEAP01001381">
    <property type="protein sequence ID" value="TPX46124.1"/>
    <property type="molecule type" value="Genomic_DNA"/>
</dbReference>
<proteinExistence type="predicted"/>
<evidence type="ECO:0000313" key="2">
    <source>
        <dbReference type="EMBL" id="TPX46124.1"/>
    </source>
</evidence>
<protein>
    <recommendedName>
        <fullName evidence="1">Dilute domain-containing protein</fullName>
    </recommendedName>
</protein>
<dbReference type="STRING" id="246404.A0A507D8P5"/>
<dbReference type="Proteomes" id="UP000320333">
    <property type="component" value="Unassembled WGS sequence"/>
</dbReference>
<dbReference type="InterPro" id="IPR002710">
    <property type="entry name" value="Dilute_dom"/>
</dbReference>
<name>A0A507D8P5_9FUNG</name>
<comment type="caution">
    <text evidence="3">The sequence shown here is derived from an EMBL/GenBank/DDBJ whole genome shotgun (WGS) entry which is preliminary data.</text>
</comment>
<dbReference type="PANTHER" id="PTHR16027:SF6">
    <property type="entry name" value="DILUTE DOMAIN-CONTAINING PROTEIN"/>
    <property type="match status" value="1"/>
</dbReference>
<evidence type="ECO:0000313" key="4">
    <source>
        <dbReference type="Proteomes" id="UP000320333"/>
    </source>
</evidence>
<dbReference type="AlphaFoldDB" id="A0A507D8P5"/>
<keyword evidence="4" id="KW-1185">Reference proteome</keyword>
<evidence type="ECO:0000313" key="3">
    <source>
        <dbReference type="EMBL" id="TPX47801.1"/>
    </source>
</evidence>
<dbReference type="Pfam" id="PF01843">
    <property type="entry name" value="DIL"/>
    <property type="match status" value="1"/>
</dbReference>
<organism evidence="3 4">
    <name type="scientific">Chytriomyces confervae</name>
    <dbReference type="NCBI Taxonomy" id="246404"/>
    <lineage>
        <taxon>Eukaryota</taxon>
        <taxon>Fungi</taxon>
        <taxon>Fungi incertae sedis</taxon>
        <taxon>Chytridiomycota</taxon>
        <taxon>Chytridiomycota incertae sedis</taxon>
        <taxon>Chytridiomycetes</taxon>
        <taxon>Chytridiales</taxon>
        <taxon>Chytriomycetaceae</taxon>
        <taxon>Chytriomyces</taxon>
    </lineage>
</organism>
<sequence length="250" mass="28403">MDIYHGWIKELKKRLANMIVPAVIENQSLPGYICKQSGGIWGKWGAKSATSSQFTIEQLLNFLSKLSKTMRCYYMEDSMTRQILTELLRVIGVSAFNHLLVRKNFCTWKRGVQIQYNVSRLEEWCTTHGIAEATLHLQQLLQAAKLLTLNKTSPQDIETIFDVCFLLNPTQIKKLLSLYYAADFDSPLSPELLKIVANRALLNEKSDTLLLDLDLGPDFTKPNIRPVEYIDRFIPAWISLPNIAVVAAGN</sequence>
<dbReference type="GO" id="GO:0051020">
    <property type="term" value="F:GTPase binding"/>
    <property type="evidence" value="ECO:0007669"/>
    <property type="project" value="TreeGrafter"/>
</dbReference>
<reference evidence="3 4" key="1">
    <citation type="journal article" date="2019" name="Sci. Rep.">
        <title>Comparative genomics of chytrid fungi reveal insights into the obligate biotrophic and pathogenic lifestyle of Synchytrium endobioticum.</title>
        <authorList>
            <person name="van de Vossenberg B.T.L.H."/>
            <person name="Warris S."/>
            <person name="Nguyen H.D.T."/>
            <person name="van Gent-Pelzer M.P.E."/>
            <person name="Joly D.L."/>
            <person name="van de Geest H.C."/>
            <person name="Bonants P.J.M."/>
            <person name="Smith D.S."/>
            <person name="Levesque C.A."/>
            <person name="van der Lee T.A.J."/>
        </authorList>
    </citation>
    <scope>NUCLEOTIDE SEQUENCE [LARGE SCALE GENOMIC DNA]</scope>
    <source>
        <strain evidence="3 4">CBS 675.73</strain>
    </source>
</reference>
<dbReference type="InterPro" id="IPR052072">
    <property type="entry name" value="Vascular_dev_regulator"/>
</dbReference>